<evidence type="ECO:0000256" key="3">
    <source>
        <dbReference type="ARBA" id="ARBA00022801"/>
    </source>
</evidence>
<feature type="signal peptide" evidence="8">
    <location>
        <begin position="1"/>
        <end position="22"/>
    </location>
</feature>
<proteinExistence type="inferred from homology"/>
<dbReference type="PRINTS" id="PR00723">
    <property type="entry name" value="SUBTILISIN"/>
</dbReference>
<feature type="region of interest" description="Disordered" evidence="6">
    <location>
        <begin position="312"/>
        <end position="364"/>
    </location>
</feature>
<dbReference type="InterPro" id="IPR036852">
    <property type="entry name" value="Peptidase_S8/S53_dom_sf"/>
</dbReference>
<evidence type="ECO:0000256" key="2">
    <source>
        <dbReference type="ARBA" id="ARBA00022670"/>
    </source>
</evidence>
<keyword evidence="7" id="KW-0472">Membrane</keyword>
<dbReference type="PANTHER" id="PTHR43806">
    <property type="entry name" value="PEPTIDASE S8"/>
    <property type="match status" value="1"/>
</dbReference>
<dbReference type="Proteomes" id="UP000675554">
    <property type="component" value="Unassembled WGS sequence"/>
</dbReference>
<evidence type="ECO:0000256" key="6">
    <source>
        <dbReference type="SAM" id="MobiDB-lite"/>
    </source>
</evidence>
<organism evidence="10 11">
    <name type="scientific">Streptomyces daliensis</name>
    <dbReference type="NCBI Taxonomy" id="299421"/>
    <lineage>
        <taxon>Bacteria</taxon>
        <taxon>Bacillati</taxon>
        <taxon>Actinomycetota</taxon>
        <taxon>Actinomycetes</taxon>
        <taxon>Kitasatosporales</taxon>
        <taxon>Streptomycetaceae</taxon>
        <taxon>Streptomyces</taxon>
    </lineage>
</organism>
<dbReference type="Pfam" id="PF00082">
    <property type="entry name" value="Peptidase_S8"/>
    <property type="match status" value="1"/>
</dbReference>
<evidence type="ECO:0000313" key="10">
    <source>
        <dbReference type="EMBL" id="MBR7674208.1"/>
    </source>
</evidence>
<dbReference type="InterPro" id="IPR050131">
    <property type="entry name" value="Peptidase_S8_subtilisin-like"/>
</dbReference>
<evidence type="ECO:0000256" key="1">
    <source>
        <dbReference type="ARBA" id="ARBA00011073"/>
    </source>
</evidence>
<keyword evidence="7" id="KW-1133">Transmembrane helix</keyword>
<dbReference type="InterPro" id="IPR015500">
    <property type="entry name" value="Peptidase_S8_subtilisin-rel"/>
</dbReference>
<comment type="caution">
    <text evidence="10">The sequence shown here is derived from an EMBL/GenBank/DDBJ whole genome shotgun (WGS) entry which is preliminary data.</text>
</comment>
<feature type="chain" id="PRO_5035889295" evidence="8">
    <location>
        <begin position="23"/>
        <end position="394"/>
    </location>
</feature>
<name>A0A8T4IR32_9ACTN</name>
<keyword evidence="3 5" id="KW-0378">Hydrolase</keyword>
<keyword evidence="2 5" id="KW-0645">Protease</keyword>
<feature type="transmembrane region" description="Helical" evidence="7">
    <location>
        <begin position="368"/>
        <end position="389"/>
    </location>
</feature>
<feature type="active site" description="Charge relay system" evidence="5">
    <location>
        <position position="95"/>
    </location>
</feature>
<evidence type="ECO:0000256" key="8">
    <source>
        <dbReference type="SAM" id="SignalP"/>
    </source>
</evidence>
<protein>
    <submittedName>
        <fullName evidence="10">S8 family serine peptidase</fullName>
    </submittedName>
</protein>
<dbReference type="PANTHER" id="PTHR43806:SF11">
    <property type="entry name" value="CEREVISIN-RELATED"/>
    <property type="match status" value="1"/>
</dbReference>
<dbReference type="GO" id="GO:0006508">
    <property type="term" value="P:proteolysis"/>
    <property type="evidence" value="ECO:0007669"/>
    <property type="project" value="UniProtKB-KW"/>
</dbReference>
<dbReference type="InterPro" id="IPR000209">
    <property type="entry name" value="Peptidase_S8/S53_dom"/>
</dbReference>
<sequence>MRRRLVPALAAVGAWTVCLAGAAPAAVAEDARSQQWYLDAMQAEKIWKVSTGEGVKVAVVDSGVNSSTASLRGQVLQGKDLSGAPGSETKDPLGHGTTMAELIAGTGRGDGIKGMAPEAEIIPFRTALEGMEGTDKSSTGHKAIRAAADSDAKIINLSLGGDYFTPDDEAAIKYAARKGKLMFASTGNEAQGKNKRNYPAAYKEVVGVGATDEAGKVAKFSNYGQDVTLVAPGQDIPRWCDGDFKGYCDGGEGTSQASAIASASAALIWSKHPDWTANQVLRVMIDTAAKPKTGKIPSKYLGYGEVRPRMSVLENEGDPGDPGENPLTGEGGTSESSAPGGASDSKKDNAADKVKVEDSASSDDSSQLWTILGVGAAVVVLGGGAFAFVRARRG</sequence>
<feature type="compositionally biased region" description="Basic and acidic residues" evidence="6">
    <location>
        <begin position="344"/>
        <end position="358"/>
    </location>
</feature>
<evidence type="ECO:0000256" key="7">
    <source>
        <dbReference type="SAM" id="Phobius"/>
    </source>
</evidence>
<evidence type="ECO:0000256" key="5">
    <source>
        <dbReference type="PROSITE-ProRule" id="PRU01240"/>
    </source>
</evidence>
<keyword evidence="11" id="KW-1185">Reference proteome</keyword>
<dbReference type="PROSITE" id="PS51892">
    <property type="entry name" value="SUBTILASE"/>
    <property type="match status" value="1"/>
</dbReference>
<keyword evidence="8" id="KW-0732">Signal</keyword>
<dbReference type="GO" id="GO:0004252">
    <property type="term" value="F:serine-type endopeptidase activity"/>
    <property type="evidence" value="ECO:0007669"/>
    <property type="project" value="UniProtKB-UniRule"/>
</dbReference>
<gene>
    <name evidence="10" type="ORF">KDA82_14510</name>
</gene>
<dbReference type="EMBL" id="JAGSMN010000310">
    <property type="protein sequence ID" value="MBR7674208.1"/>
    <property type="molecule type" value="Genomic_DNA"/>
</dbReference>
<feature type="domain" description="Peptidase S8/S53" evidence="9">
    <location>
        <begin position="52"/>
        <end position="304"/>
    </location>
</feature>
<feature type="active site" description="Charge relay system" evidence="5">
    <location>
        <position position="255"/>
    </location>
</feature>
<dbReference type="Gene3D" id="3.40.50.200">
    <property type="entry name" value="Peptidase S8/S53 domain"/>
    <property type="match status" value="1"/>
</dbReference>
<dbReference type="AlphaFoldDB" id="A0A8T4IR32"/>
<comment type="similarity">
    <text evidence="1 5">Belongs to the peptidase S8 family.</text>
</comment>
<evidence type="ECO:0000256" key="4">
    <source>
        <dbReference type="ARBA" id="ARBA00022825"/>
    </source>
</evidence>
<accession>A0A8T4IR32</accession>
<dbReference type="SUPFAM" id="SSF52743">
    <property type="entry name" value="Subtilisin-like"/>
    <property type="match status" value="1"/>
</dbReference>
<keyword evidence="7" id="KW-0812">Transmembrane</keyword>
<reference evidence="10" key="1">
    <citation type="submission" date="2021-04" db="EMBL/GenBank/DDBJ databases">
        <title>Sequencing of actinobacteria type strains.</title>
        <authorList>
            <person name="Nguyen G.-S."/>
            <person name="Wentzel A."/>
        </authorList>
    </citation>
    <scope>NUCLEOTIDE SEQUENCE</scope>
    <source>
        <strain evidence="10">DSM 42095</strain>
    </source>
</reference>
<feature type="active site" description="Charge relay system" evidence="5">
    <location>
        <position position="61"/>
    </location>
</feature>
<evidence type="ECO:0000259" key="9">
    <source>
        <dbReference type="Pfam" id="PF00082"/>
    </source>
</evidence>
<evidence type="ECO:0000313" key="11">
    <source>
        <dbReference type="Proteomes" id="UP000675554"/>
    </source>
</evidence>
<keyword evidence="4 5" id="KW-0720">Serine protease</keyword>